<keyword evidence="1" id="KW-0732">Signal</keyword>
<dbReference type="AlphaFoldDB" id="A0A844B5G7"/>
<evidence type="ECO:0000256" key="1">
    <source>
        <dbReference type="SAM" id="SignalP"/>
    </source>
</evidence>
<reference evidence="2 3" key="1">
    <citation type="submission" date="2019-11" db="EMBL/GenBank/DDBJ databases">
        <title>Draft Whole-Genome sequence of the marine photosynthetic bacterium Rhodovulum strictum DSM 11289.</title>
        <authorList>
            <person name="Kyndt J.A."/>
            <person name="Meyer T.E."/>
        </authorList>
    </citation>
    <scope>NUCLEOTIDE SEQUENCE [LARGE SCALE GENOMIC DNA]</scope>
    <source>
        <strain evidence="2 3">DSM 11289</strain>
    </source>
</reference>
<name>A0A844B5G7_9RHOB</name>
<proteinExistence type="predicted"/>
<gene>
    <name evidence="2" type="ORF">GH815_01315</name>
</gene>
<dbReference type="OrthoDB" id="9810895at2"/>
<protein>
    <submittedName>
        <fullName evidence="2">Uncharacterized protein</fullName>
    </submittedName>
</protein>
<dbReference type="EMBL" id="WJPO01000001">
    <property type="protein sequence ID" value="MRH19614.1"/>
    <property type="molecule type" value="Genomic_DNA"/>
</dbReference>
<accession>A0A844B5G7</accession>
<dbReference type="Proteomes" id="UP000466730">
    <property type="component" value="Unassembled WGS sequence"/>
</dbReference>
<evidence type="ECO:0000313" key="3">
    <source>
        <dbReference type="Proteomes" id="UP000466730"/>
    </source>
</evidence>
<sequence>MTRPLALAALLLALPLPVQAETAPQCAPRDAVMAALAEQYGEARQALGLAANNAVVEVHANPETGTWTITGTLPSGVTCLIASGEAWQSVNESLIPGEGT</sequence>
<feature type="chain" id="PRO_5032800295" evidence="1">
    <location>
        <begin position="21"/>
        <end position="100"/>
    </location>
</feature>
<comment type="caution">
    <text evidence="2">The sequence shown here is derived from an EMBL/GenBank/DDBJ whole genome shotgun (WGS) entry which is preliminary data.</text>
</comment>
<evidence type="ECO:0000313" key="2">
    <source>
        <dbReference type="EMBL" id="MRH19614.1"/>
    </source>
</evidence>
<dbReference type="RefSeq" id="WP_153746920.1">
    <property type="nucleotide sequence ID" value="NZ_BAAADI010000002.1"/>
</dbReference>
<keyword evidence="3" id="KW-1185">Reference proteome</keyword>
<organism evidence="2 3">
    <name type="scientific">Rhodovulum strictum</name>
    <dbReference type="NCBI Taxonomy" id="58314"/>
    <lineage>
        <taxon>Bacteria</taxon>
        <taxon>Pseudomonadati</taxon>
        <taxon>Pseudomonadota</taxon>
        <taxon>Alphaproteobacteria</taxon>
        <taxon>Rhodobacterales</taxon>
        <taxon>Paracoccaceae</taxon>
        <taxon>Rhodovulum</taxon>
    </lineage>
</organism>
<feature type="signal peptide" evidence="1">
    <location>
        <begin position="1"/>
        <end position="20"/>
    </location>
</feature>